<evidence type="ECO:0000313" key="5">
    <source>
        <dbReference type="Proteomes" id="UP000611500"/>
    </source>
</evidence>
<dbReference type="InterPro" id="IPR000182">
    <property type="entry name" value="GNAT_dom"/>
</dbReference>
<dbReference type="PANTHER" id="PTHR43072:SF23">
    <property type="entry name" value="UPF0039 PROTEIN C11D3.02C"/>
    <property type="match status" value="1"/>
</dbReference>
<reference evidence="4" key="2">
    <citation type="submission" date="2020-09" db="EMBL/GenBank/DDBJ databases">
        <authorList>
            <person name="Sun Q."/>
            <person name="Zhou Y."/>
        </authorList>
    </citation>
    <scope>NUCLEOTIDE SEQUENCE</scope>
    <source>
        <strain evidence="4">CGMCC 1.7081</strain>
    </source>
</reference>
<keyword evidence="5" id="KW-1185">Reference proteome</keyword>
<keyword evidence="2" id="KW-0012">Acyltransferase</keyword>
<organism evidence="4 5">
    <name type="scientific">Pseudodonghicola xiamenensis</name>
    <dbReference type="NCBI Taxonomy" id="337702"/>
    <lineage>
        <taxon>Bacteria</taxon>
        <taxon>Pseudomonadati</taxon>
        <taxon>Pseudomonadota</taxon>
        <taxon>Alphaproteobacteria</taxon>
        <taxon>Rhodobacterales</taxon>
        <taxon>Paracoccaceae</taxon>
        <taxon>Pseudodonghicola</taxon>
    </lineage>
</organism>
<name>A0A8J3H8D4_9RHOB</name>
<dbReference type="EMBL" id="BNAP01000025">
    <property type="protein sequence ID" value="GHG99916.1"/>
    <property type="molecule type" value="Genomic_DNA"/>
</dbReference>
<dbReference type="CDD" id="cd04301">
    <property type="entry name" value="NAT_SF"/>
    <property type="match status" value="1"/>
</dbReference>
<accession>A0A8J3H8D4</accession>
<keyword evidence="1" id="KW-0808">Transferase</keyword>
<dbReference type="AlphaFoldDB" id="A0A8J3H8D4"/>
<dbReference type="Proteomes" id="UP000611500">
    <property type="component" value="Unassembled WGS sequence"/>
</dbReference>
<dbReference type="RefSeq" id="WP_028094691.1">
    <property type="nucleotide sequence ID" value="NZ_BNAP01000025.1"/>
</dbReference>
<dbReference type="Pfam" id="PF00583">
    <property type="entry name" value="Acetyltransf_1"/>
    <property type="match status" value="1"/>
</dbReference>
<dbReference type="SUPFAM" id="SSF55729">
    <property type="entry name" value="Acyl-CoA N-acyltransferases (Nat)"/>
    <property type="match status" value="1"/>
</dbReference>
<proteinExistence type="predicted"/>
<dbReference type="PROSITE" id="PS51186">
    <property type="entry name" value="GNAT"/>
    <property type="match status" value="1"/>
</dbReference>
<dbReference type="Gene3D" id="3.40.630.30">
    <property type="match status" value="1"/>
</dbReference>
<evidence type="ECO:0000259" key="3">
    <source>
        <dbReference type="PROSITE" id="PS51186"/>
    </source>
</evidence>
<reference evidence="4" key="1">
    <citation type="journal article" date="2014" name="Int. J. Syst. Evol. Microbiol.">
        <title>Complete genome sequence of Corynebacterium casei LMG S-19264T (=DSM 44701T), isolated from a smear-ripened cheese.</title>
        <authorList>
            <consortium name="US DOE Joint Genome Institute (JGI-PGF)"/>
            <person name="Walter F."/>
            <person name="Albersmeier A."/>
            <person name="Kalinowski J."/>
            <person name="Ruckert C."/>
        </authorList>
    </citation>
    <scope>NUCLEOTIDE SEQUENCE</scope>
    <source>
        <strain evidence="4">CGMCC 1.7081</strain>
    </source>
</reference>
<protein>
    <submittedName>
        <fullName evidence="4">N-acetyltransferase</fullName>
    </submittedName>
</protein>
<dbReference type="InterPro" id="IPR016181">
    <property type="entry name" value="Acyl_CoA_acyltransferase"/>
</dbReference>
<evidence type="ECO:0000313" key="4">
    <source>
        <dbReference type="EMBL" id="GHG99916.1"/>
    </source>
</evidence>
<dbReference type="GO" id="GO:0016747">
    <property type="term" value="F:acyltransferase activity, transferring groups other than amino-acyl groups"/>
    <property type="evidence" value="ECO:0007669"/>
    <property type="project" value="InterPro"/>
</dbReference>
<feature type="domain" description="N-acetyltransferase" evidence="3">
    <location>
        <begin position="1"/>
        <end position="160"/>
    </location>
</feature>
<dbReference type="PANTHER" id="PTHR43072">
    <property type="entry name" value="N-ACETYLTRANSFERASE"/>
    <property type="match status" value="1"/>
</dbReference>
<gene>
    <name evidence="4" type="ORF">GCM10010961_36130</name>
</gene>
<evidence type="ECO:0000256" key="1">
    <source>
        <dbReference type="ARBA" id="ARBA00022679"/>
    </source>
</evidence>
<comment type="caution">
    <text evidence="4">The sequence shown here is derived from an EMBL/GenBank/DDBJ whole genome shotgun (WGS) entry which is preliminary data.</text>
</comment>
<evidence type="ECO:0000256" key="2">
    <source>
        <dbReference type="ARBA" id="ARBA00023315"/>
    </source>
</evidence>
<sequence>MIIRPATAADAEALCAISNPIIRDTVITFSSTEKTPESVVEEIAARAPAYVVAELEGRVLGFASYTQFRSGSGYVHSMEHSIQLAPEARGHGAGRALIAALEEIGRQNGVHVLVAGVSADNPMGLGFHAALGFIEVGRMSEVGYKFGRWLDLVLMQKIIPPAS</sequence>